<accession>A0AAE4Z7F0</accession>
<dbReference type="Gene3D" id="3.40.50.1820">
    <property type="entry name" value="alpha/beta hydrolase"/>
    <property type="match status" value="1"/>
</dbReference>
<sequence>MPFRVSYPTTRLFCAAALFVALVTAPTAHALVQEKRGIHATDLYRIRTASDVVLSPDGQRLAFVVTQIDSADNAYYRHIWLADLDGGETRQLTRGKVKDGTPAWSPDGSRLAFVSDRGDNGRQIWILPLAGGDPKPATELENGAFGPVWSPDGTRLLFGSELLTRELKESARTPGAAEPRAAMHGSMAEIRRWLRNNARDGEPAVITRLDFLGERDLTPIETWSHIYELDLETGESRRLTDGPYDFYGPAYSPDGRRIAFAAEITPDIHPDYVRASDLYVMNADGSERRKIEVPGYTISSPRWSPAGDRIAFTARDTVEPSATNTVLGVIEIDPSDDAVPPRWISRPLDRSVQRFRWAPDGASLYFTARVHGTVPIYRAQLDDGEIRQVVPGDRGVLDFDLQAASLAYIVTEPANPSEVYHANADGGRERRVSELNTGWLADVHVQPHEAFWYPSFDGRRIQGWLIRPPDYDRDRKYPLVLEIHGGPHAMWGPGEATMWHEFQLLAANGYLVVYTNPRGSGGYGYDFKYLIQRAWGEGPMRDVLIAVDSMVNRGIVDENRMAVTGGSYAGYLTAYLVGHDNRFAAAVAQRGVYDLAVFFGEGNAWRLVPWEFNVYPWEDPEILRRESPVTYAHRIETPLLIMHADNDLRTGVSQSELLYRTLKVLKKPVEYVRYPREGHDLSRSGEPLLRIDRLLRILEYFDRYVGAEAEARATRSRGN</sequence>
<feature type="signal peptide" evidence="3">
    <location>
        <begin position="1"/>
        <end position="30"/>
    </location>
</feature>
<evidence type="ECO:0000256" key="1">
    <source>
        <dbReference type="ARBA" id="ARBA00022801"/>
    </source>
</evidence>
<dbReference type="InterPro" id="IPR011042">
    <property type="entry name" value="6-blade_b-propeller_TolB-like"/>
</dbReference>
<name>A0AAE4Z7F0_9BACT</name>
<dbReference type="SUPFAM" id="SSF53474">
    <property type="entry name" value="alpha/beta-Hydrolases"/>
    <property type="match status" value="1"/>
</dbReference>
<keyword evidence="3" id="KW-0732">Signal</keyword>
<feature type="domain" description="Peptidase S9 prolyl oligopeptidase catalytic" evidence="4">
    <location>
        <begin position="500"/>
        <end position="706"/>
    </location>
</feature>
<comment type="caution">
    <text evidence="5">The sequence shown here is derived from an EMBL/GenBank/DDBJ whole genome shotgun (WGS) entry which is preliminary data.</text>
</comment>
<dbReference type="InterPro" id="IPR011659">
    <property type="entry name" value="WD40"/>
</dbReference>
<dbReference type="PANTHER" id="PTHR42776">
    <property type="entry name" value="SERINE PEPTIDASE S9 FAMILY MEMBER"/>
    <property type="match status" value="1"/>
</dbReference>
<dbReference type="Proteomes" id="UP000702544">
    <property type="component" value="Unassembled WGS sequence"/>
</dbReference>
<feature type="chain" id="PRO_5042172626" evidence="3">
    <location>
        <begin position="31"/>
        <end position="719"/>
    </location>
</feature>
<keyword evidence="2" id="KW-0645">Protease</keyword>
<dbReference type="Gene3D" id="2.120.10.30">
    <property type="entry name" value="TolB, C-terminal domain"/>
    <property type="match status" value="2"/>
</dbReference>
<evidence type="ECO:0000313" key="5">
    <source>
        <dbReference type="EMBL" id="NIR74719.1"/>
    </source>
</evidence>
<dbReference type="InterPro" id="IPR001375">
    <property type="entry name" value="Peptidase_S9_cat"/>
</dbReference>
<dbReference type="GO" id="GO:0006508">
    <property type="term" value="P:proteolysis"/>
    <property type="evidence" value="ECO:0007669"/>
    <property type="project" value="InterPro"/>
</dbReference>
<dbReference type="Pfam" id="PF07676">
    <property type="entry name" value="PD40"/>
    <property type="match status" value="5"/>
</dbReference>
<evidence type="ECO:0000256" key="3">
    <source>
        <dbReference type="SAM" id="SignalP"/>
    </source>
</evidence>
<organism evidence="5 6">
    <name type="scientific">Candidatus Kutchimonas denitrificans</name>
    <dbReference type="NCBI Taxonomy" id="3056748"/>
    <lineage>
        <taxon>Bacteria</taxon>
        <taxon>Pseudomonadati</taxon>
        <taxon>Gemmatimonadota</taxon>
        <taxon>Gemmatimonadia</taxon>
        <taxon>Candidatus Palauibacterales</taxon>
        <taxon>Candidatus Palauibacteraceae</taxon>
        <taxon>Candidatus Kutchimonas</taxon>
    </lineage>
</organism>
<proteinExistence type="predicted"/>
<gene>
    <name evidence="5" type="ORF">GWO12_06355</name>
</gene>
<evidence type="ECO:0000256" key="2">
    <source>
        <dbReference type="ARBA" id="ARBA00022825"/>
    </source>
</evidence>
<evidence type="ECO:0000313" key="6">
    <source>
        <dbReference type="Proteomes" id="UP000702544"/>
    </source>
</evidence>
<keyword evidence="1" id="KW-0378">Hydrolase</keyword>
<keyword evidence="2" id="KW-0720">Serine protease</keyword>
<dbReference type="GO" id="GO:0004252">
    <property type="term" value="F:serine-type endopeptidase activity"/>
    <property type="evidence" value="ECO:0007669"/>
    <property type="project" value="TreeGrafter"/>
</dbReference>
<evidence type="ECO:0000259" key="4">
    <source>
        <dbReference type="Pfam" id="PF00326"/>
    </source>
</evidence>
<dbReference type="EMBL" id="JAACAK010000047">
    <property type="protein sequence ID" value="NIR74719.1"/>
    <property type="molecule type" value="Genomic_DNA"/>
</dbReference>
<reference evidence="5 6" key="1">
    <citation type="submission" date="2020-01" db="EMBL/GenBank/DDBJ databases">
        <title>Genomes assembled from Gulf of Kutch pelagic sediment metagenomes.</title>
        <authorList>
            <person name="Chandrashekar M."/>
            <person name="Mahajan M.S."/>
            <person name="Dave K.J."/>
            <person name="Vatsa P."/>
            <person name="Nathani N.M."/>
        </authorList>
    </citation>
    <scope>NUCLEOTIDE SEQUENCE [LARGE SCALE GENOMIC DNA]</scope>
    <source>
        <strain evidence="5">KS3-K002</strain>
    </source>
</reference>
<dbReference type="AlphaFoldDB" id="A0AAE4Z7F0"/>
<dbReference type="InterPro" id="IPR029058">
    <property type="entry name" value="AB_hydrolase_fold"/>
</dbReference>
<dbReference type="PANTHER" id="PTHR42776:SF27">
    <property type="entry name" value="DIPEPTIDYL PEPTIDASE FAMILY MEMBER 6"/>
    <property type="match status" value="1"/>
</dbReference>
<dbReference type="Pfam" id="PF00326">
    <property type="entry name" value="Peptidase_S9"/>
    <property type="match status" value="1"/>
</dbReference>
<dbReference type="SUPFAM" id="SSF82171">
    <property type="entry name" value="DPP6 N-terminal domain-like"/>
    <property type="match status" value="1"/>
</dbReference>
<protein>
    <submittedName>
        <fullName evidence="5">S9 family peptidase</fullName>
    </submittedName>
</protein>